<dbReference type="InterPro" id="IPR036770">
    <property type="entry name" value="Ankyrin_rpt-contain_sf"/>
</dbReference>
<sequence length="142" mass="15727">MTGVSYSTLRDYVTNHCRRLALPAVQPASPITPTHQAVEEQNFILLRDLLDAGHDVEDDNGDGWTLLRHAIAVEEDHHRRTGEPAHADMTAFLLARGADPHHTGPDGATPLQEAEHRSHWLAAEIIRAWTAHPRSTTNIMPA</sequence>
<dbReference type="Gene3D" id="1.25.40.20">
    <property type="entry name" value="Ankyrin repeat-containing domain"/>
    <property type="match status" value="1"/>
</dbReference>
<organism evidence="1 2">
    <name type="scientific">Plantactinospora mayteni</name>
    <dbReference type="NCBI Taxonomy" id="566021"/>
    <lineage>
        <taxon>Bacteria</taxon>
        <taxon>Bacillati</taxon>
        <taxon>Actinomycetota</taxon>
        <taxon>Actinomycetes</taxon>
        <taxon>Micromonosporales</taxon>
        <taxon>Micromonosporaceae</taxon>
        <taxon>Plantactinospora</taxon>
    </lineage>
</organism>
<evidence type="ECO:0000313" key="1">
    <source>
        <dbReference type="EMBL" id="GIH01396.1"/>
    </source>
</evidence>
<protein>
    <recommendedName>
        <fullName evidence="3">Ankyrin repeat domain-containing protein</fullName>
    </recommendedName>
</protein>
<name>A0ABQ4F3A2_9ACTN</name>
<dbReference type="RefSeq" id="WP_239314087.1">
    <property type="nucleotide sequence ID" value="NZ_BAAAZQ010000038.1"/>
</dbReference>
<accession>A0ABQ4F3A2</accession>
<evidence type="ECO:0000313" key="2">
    <source>
        <dbReference type="Proteomes" id="UP000621500"/>
    </source>
</evidence>
<dbReference type="Proteomes" id="UP000621500">
    <property type="component" value="Unassembled WGS sequence"/>
</dbReference>
<proteinExistence type="predicted"/>
<keyword evidence="2" id="KW-1185">Reference proteome</keyword>
<gene>
    <name evidence="1" type="ORF">Pma05_79680</name>
</gene>
<dbReference type="EMBL" id="BONX01000070">
    <property type="protein sequence ID" value="GIH01396.1"/>
    <property type="molecule type" value="Genomic_DNA"/>
</dbReference>
<comment type="caution">
    <text evidence="1">The sequence shown here is derived from an EMBL/GenBank/DDBJ whole genome shotgun (WGS) entry which is preliminary data.</text>
</comment>
<reference evidence="1 2" key="1">
    <citation type="submission" date="2021-01" db="EMBL/GenBank/DDBJ databases">
        <title>Whole genome shotgun sequence of Plantactinospora mayteni NBRC 109088.</title>
        <authorList>
            <person name="Komaki H."/>
            <person name="Tamura T."/>
        </authorList>
    </citation>
    <scope>NUCLEOTIDE SEQUENCE [LARGE SCALE GENOMIC DNA]</scope>
    <source>
        <strain evidence="1 2">NBRC 109088</strain>
    </source>
</reference>
<dbReference type="SUPFAM" id="SSF48403">
    <property type="entry name" value="Ankyrin repeat"/>
    <property type="match status" value="1"/>
</dbReference>
<evidence type="ECO:0008006" key="3">
    <source>
        <dbReference type="Google" id="ProtNLM"/>
    </source>
</evidence>